<comment type="similarity">
    <text evidence="1">Belongs to the ABC transporter superfamily. ABCG family. Eye pigment precursor importer (TC 3.A.1.204) subfamily.</text>
</comment>
<evidence type="ECO:0000313" key="5">
    <source>
        <dbReference type="Proteomes" id="UP000237000"/>
    </source>
</evidence>
<dbReference type="STRING" id="63057.A0A2P5EVS7"/>
<dbReference type="OrthoDB" id="66620at2759"/>
<evidence type="ECO:0000313" key="4">
    <source>
        <dbReference type="EMBL" id="PON89643.1"/>
    </source>
</evidence>
<dbReference type="AlphaFoldDB" id="A0A2P5EVS7"/>
<keyword evidence="2" id="KW-0813">Transport</keyword>
<comment type="caution">
    <text evidence="4">The sequence shown here is derived from an EMBL/GenBank/DDBJ whole genome shotgun (WGS) entry which is preliminary data.</text>
</comment>
<evidence type="ECO:0008006" key="6">
    <source>
        <dbReference type="Google" id="ProtNLM"/>
    </source>
</evidence>
<dbReference type="InterPro" id="IPR052215">
    <property type="entry name" value="Plant_ABCG"/>
</dbReference>
<feature type="transmembrane region" description="Helical" evidence="3">
    <location>
        <begin position="50"/>
        <end position="68"/>
    </location>
</feature>
<dbReference type="PANTHER" id="PTHR48042:SF1">
    <property type="entry name" value="ABC TRANSPORTER G FAMILY MEMBER 11-LIKE"/>
    <property type="match status" value="1"/>
</dbReference>
<name>A0A2P5EVS7_TREOI</name>
<dbReference type="PANTHER" id="PTHR48042">
    <property type="entry name" value="ABC TRANSPORTER G FAMILY MEMBER 11"/>
    <property type="match status" value="1"/>
</dbReference>
<dbReference type="Proteomes" id="UP000237000">
    <property type="component" value="Unassembled WGS sequence"/>
</dbReference>
<keyword evidence="5" id="KW-1185">Reference proteome</keyword>
<protein>
    <recommendedName>
        <fullName evidence="6">CDR ABC transporter domain-containing protein</fullName>
    </recommendedName>
</protein>
<evidence type="ECO:0000256" key="1">
    <source>
        <dbReference type="ARBA" id="ARBA00005814"/>
    </source>
</evidence>
<dbReference type="EMBL" id="JXTC01000092">
    <property type="protein sequence ID" value="PON89643.1"/>
    <property type="molecule type" value="Genomic_DNA"/>
</dbReference>
<keyword evidence="3" id="KW-0812">Transmembrane</keyword>
<proteinExistence type="inferred from homology"/>
<accession>A0A2P5EVS7</accession>
<organism evidence="4 5">
    <name type="scientific">Trema orientale</name>
    <name type="common">Charcoal tree</name>
    <name type="synonym">Celtis orientalis</name>
    <dbReference type="NCBI Taxonomy" id="63057"/>
    <lineage>
        <taxon>Eukaryota</taxon>
        <taxon>Viridiplantae</taxon>
        <taxon>Streptophyta</taxon>
        <taxon>Embryophyta</taxon>
        <taxon>Tracheophyta</taxon>
        <taxon>Spermatophyta</taxon>
        <taxon>Magnoliopsida</taxon>
        <taxon>eudicotyledons</taxon>
        <taxon>Gunneridae</taxon>
        <taxon>Pentapetalae</taxon>
        <taxon>rosids</taxon>
        <taxon>fabids</taxon>
        <taxon>Rosales</taxon>
        <taxon>Cannabaceae</taxon>
        <taxon>Trema</taxon>
    </lineage>
</organism>
<evidence type="ECO:0000256" key="3">
    <source>
        <dbReference type="SAM" id="Phobius"/>
    </source>
</evidence>
<dbReference type="InParanoid" id="A0A2P5EVS7"/>
<sequence>MYAYQGLFKNEFEGLVYPGEVVGRSNTISGEEILRDIWQVEMAYSKWVDLFVLIGMALFYRILFLVIIKITEKGKNIIAVLSAARRKPSIQIMENPIATPLHGDNNYVVAL</sequence>
<keyword evidence="3" id="KW-1133">Transmembrane helix</keyword>
<keyword evidence="3" id="KW-0472">Membrane</keyword>
<reference evidence="5" key="1">
    <citation type="submission" date="2016-06" db="EMBL/GenBank/DDBJ databases">
        <title>Parallel loss of symbiosis genes in relatives of nitrogen-fixing non-legume Parasponia.</title>
        <authorList>
            <person name="Van Velzen R."/>
            <person name="Holmer R."/>
            <person name="Bu F."/>
            <person name="Rutten L."/>
            <person name="Van Zeijl A."/>
            <person name="Liu W."/>
            <person name="Santuari L."/>
            <person name="Cao Q."/>
            <person name="Sharma T."/>
            <person name="Shen D."/>
            <person name="Roswanjaya Y."/>
            <person name="Wardhani T."/>
            <person name="Kalhor M.S."/>
            <person name="Jansen J."/>
            <person name="Van den Hoogen J."/>
            <person name="Gungor B."/>
            <person name="Hartog M."/>
            <person name="Hontelez J."/>
            <person name="Verver J."/>
            <person name="Yang W.-C."/>
            <person name="Schijlen E."/>
            <person name="Repin R."/>
            <person name="Schilthuizen M."/>
            <person name="Schranz E."/>
            <person name="Heidstra R."/>
            <person name="Miyata K."/>
            <person name="Fedorova E."/>
            <person name="Kohlen W."/>
            <person name="Bisseling T."/>
            <person name="Smit S."/>
            <person name="Geurts R."/>
        </authorList>
    </citation>
    <scope>NUCLEOTIDE SEQUENCE [LARGE SCALE GENOMIC DNA]</scope>
    <source>
        <strain evidence="5">cv. RG33-2</strain>
    </source>
</reference>
<gene>
    <name evidence="4" type="ORF">TorRG33x02_146250</name>
</gene>
<evidence type="ECO:0000256" key="2">
    <source>
        <dbReference type="ARBA" id="ARBA00022448"/>
    </source>
</evidence>